<accession>A0A6M1R1U0</accession>
<dbReference type="InterPro" id="IPR003785">
    <property type="entry name" value="Creatininase/forma_Hydrolase"/>
</dbReference>
<evidence type="ECO:0000256" key="4">
    <source>
        <dbReference type="ARBA" id="ARBA00022833"/>
    </source>
</evidence>
<evidence type="ECO:0000313" key="6">
    <source>
        <dbReference type="EMBL" id="NGN91719.1"/>
    </source>
</evidence>
<sequence length="233" mass="24879">MDVISTETTTDVIARGSKIAVLPIGSFEQHGDILPLSTDTIVAAQIASAVARANDLWLLPPITVSCSHEHSSWAGTISIPAATLIRLVEDIVASARAQGAEHVVFINGHGGNYVLQNIVQEANDLSLFPGKTDWTAAREAAGLETSAHDDMHAGEFEVSLLLHCAPDLVGPDFKHRDHHAPDRPHMLTHGLRPYTETGIIGSPSLASAEKGSALLESLSELFVSHLRGVSIRR</sequence>
<dbReference type="SUPFAM" id="SSF102215">
    <property type="entry name" value="Creatininase"/>
    <property type="match status" value="1"/>
</dbReference>
<gene>
    <name evidence="6" type="ORF">G5C66_03055</name>
</gene>
<name>A0A6M1R1U0_9ACTN</name>
<keyword evidence="3" id="KW-0378">Hydrolase</keyword>
<comment type="caution">
    <text evidence="6">The sequence shown here is derived from an EMBL/GenBank/DDBJ whole genome shotgun (WGS) entry which is preliminary data.</text>
</comment>
<dbReference type="AlphaFoldDB" id="A0A6M1R1U0"/>
<comment type="cofactor">
    <cofactor evidence="1">
        <name>Zn(2+)</name>
        <dbReference type="ChEBI" id="CHEBI:29105"/>
    </cofactor>
</comment>
<keyword evidence="7" id="KW-1185">Reference proteome</keyword>
<keyword evidence="4" id="KW-0862">Zinc</keyword>
<dbReference type="PANTHER" id="PTHR35005:SF1">
    <property type="entry name" value="2-AMINO-5-FORMYLAMINO-6-RIBOSYLAMINOPYRIMIDIN-4(3H)-ONE 5'-MONOPHOSPHATE DEFORMYLASE"/>
    <property type="match status" value="1"/>
</dbReference>
<evidence type="ECO:0000313" key="7">
    <source>
        <dbReference type="Proteomes" id="UP000483261"/>
    </source>
</evidence>
<dbReference type="PANTHER" id="PTHR35005">
    <property type="entry name" value="3-DEHYDRO-SCYLLO-INOSOSE HYDROLASE"/>
    <property type="match status" value="1"/>
</dbReference>
<dbReference type="Gene3D" id="3.40.50.10310">
    <property type="entry name" value="Creatininase"/>
    <property type="match status" value="1"/>
</dbReference>
<dbReference type="EMBL" id="JAALAA010000002">
    <property type="protein sequence ID" value="NGN91719.1"/>
    <property type="molecule type" value="Genomic_DNA"/>
</dbReference>
<dbReference type="InterPro" id="IPR024087">
    <property type="entry name" value="Creatininase-like_sf"/>
</dbReference>
<dbReference type="Proteomes" id="UP000483261">
    <property type="component" value="Unassembled WGS sequence"/>
</dbReference>
<proteinExistence type="inferred from homology"/>
<comment type="similarity">
    <text evidence="5">Belongs to the creatininase superfamily.</text>
</comment>
<evidence type="ECO:0000256" key="5">
    <source>
        <dbReference type="ARBA" id="ARBA00024029"/>
    </source>
</evidence>
<evidence type="ECO:0000256" key="1">
    <source>
        <dbReference type="ARBA" id="ARBA00001947"/>
    </source>
</evidence>
<evidence type="ECO:0000256" key="2">
    <source>
        <dbReference type="ARBA" id="ARBA00022723"/>
    </source>
</evidence>
<evidence type="ECO:0000256" key="3">
    <source>
        <dbReference type="ARBA" id="ARBA00022801"/>
    </source>
</evidence>
<dbReference type="GO" id="GO:0016811">
    <property type="term" value="F:hydrolase activity, acting on carbon-nitrogen (but not peptide) bonds, in linear amides"/>
    <property type="evidence" value="ECO:0007669"/>
    <property type="project" value="TreeGrafter"/>
</dbReference>
<dbReference type="Pfam" id="PF02633">
    <property type="entry name" value="Creatininase"/>
    <property type="match status" value="1"/>
</dbReference>
<keyword evidence="2" id="KW-0479">Metal-binding</keyword>
<reference evidence="6 7" key="1">
    <citation type="submission" date="2020-02" db="EMBL/GenBank/DDBJ databases">
        <title>Whole-genome analyses of novel actinobacteria.</title>
        <authorList>
            <person name="Sahin N."/>
        </authorList>
    </citation>
    <scope>NUCLEOTIDE SEQUENCE [LARGE SCALE GENOMIC DNA]</scope>
    <source>
        <strain evidence="6 7">KC13</strain>
    </source>
</reference>
<organism evidence="6 7">
    <name type="scientific">Nocardioides turkmenicus</name>
    <dbReference type="NCBI Taxonomy" id="2711220"/>
    <lineage>
        <taxon>Bacteria</taxon>
        <taxon>Bacillati</taxon>
        <taxon>Actinomycetota</taxon>
        <taxon>Actinomycetes</taxon>
        <taxon>Propionibacteriales</taxon>
        <taxon>Nocardioidaceae</taxon>
        <taxon>Nocardioides</taxon>
    </lineage>
</organism>
<protein>
    <submittedName>
        <fullName evidence="6">Creatininase family protein</fullName>
    </submittedName>
</protein>
<dbReference type="GO" id="GO:0046872">
    <property type="term" value="F:metal ion binding"/>
    <property type="evidence" value="ECO:0007669"/>
    <property type="project" value="UniProtKB-KW"/>
</dbReference>
<dbReference type="GO" id="GO:0009231">
    <property type="term" value="P:riboflavin biosynthetic process"/>
    <property type="evidence" value="ECO:0007669"/>
    <property type="project" value="TreeGrafter"/>
</dbReference>